<dbReference type="Pfam" id="PF03034">
    <property type="entry name" value="PSS"/>
    <property type="match status" value="1"/>
</dbReference>
<dbReference type="EMBL" id="BNJQ01000032">
    <property type="protein sequence ID" value="GHP10921.1"/>
    <property type="molecule type" value="Genomic_DNA"/>
</dbReference>
<feature type="transmembrane region" description="Helical" evidence="12">
    <location>
        <begin position="167"/>
        <end position="183"/>
    </location>
</feature>
<comment type="caution">
    <text evidence="14">The sequence shown here is derived from an EMBL/GenBank/DDBJ whole genome shotgun (WGS) entry which is preliminary data.</text>
</comment>
<keyword evidence="5 12" id="KW-0812">Transmembrane</keyword>
<reference evidence="14" key="1">
    <citation type="submission" date="2020-10" db="EMBL/GenBank/DDBJ databases">
        <title>Unveiling of a novel bifunctional photoreceptor, Dualchrome1, isolated from a cosmopolitan green alga.</title>
        <authorList>
            <person name="Suzuki S."/>
            <person name="Kawachi M."/>
        </authorList>
    </citation>
    <scope>NUCLEOTIDE SEQUENCE</scope>
    <source>
        <strain evidence="14">NIES 2893</strain>
    </source>
</reference>
<dbReference type="PANTHER" id="PTHR15362:SF7">
    <property type="entry name" value="PHOSPHATIDYLSERINE SYNTHASE 2"/>
    <property type="match status" value="1"/>
</dbReference>
<keyword evidence="8 12" id="KW-0443">Lipid metabolism</keyword>
<evidence type="ECO:0000256" key="3">
    <source>
        <dbReference type="ARBA" id="ARBA00022516"/>
    </source>
</evidence>
<dbReference type="GO" id="GO:0006659">
    <property type="term" value="P:phosphatidylserine biosynthetic process"/>
    <property type="evidence" value="ECO:0007669"/>
    <property type="project" value="UniProtKB-UniRule"/>
</dbReference>
<dbReference type="PANTHER" id="PTHR15362">
    <property type="entry name" value="PHOSPHATIDYLINOSITOL SYNTHASE"/>
    <property type="match status" value="1"/>
</dbReference>
<evidence type="ECO:0000256" key="7">
    <source>
        <dbReference type="ARBA" id="ARBA00022989"/>
    </source>
</evidence>
<evidence type="ECO:0000313" key="15">
    <source>
        <dbReference type="Proteomes" id="UP000660262"/>
    </source>
</evidence>
<gene>
    <name evidence="14" type="ORF">PPROV_000965100</name>
</gene>
<dbReference type="EC" id="2.7.8.8" evidence="12"/>
<dbReference type="InterPro" id="IPR004277">
    <property type="entry name" value="PSS"/>
</dbReference>
<proteinExistence type="inferred from homology"/>
<evidence type="ECO:0000256" key="11">
    <source>
        <dbReference type="ARBA" id="ARBA00023264"/>
    </source>
</evidence>
<feature type="region of interest" description="Disordered" evidence="13">
    <location>
        <begin position="72"/>
        <end position="104"/>
    </location>
</feature>
<evidence type="ECO:0000256" key="1">
    <source>
        <dbReference type="ARBA" id="ARBA00004477"/>
    </source>
</evidence>
<evidence type="ECO:0000256" key="6">
    <source>
        <dbReference type="ARBA" id="ARBA00022824"/>
    </source>
</evidence>
<dbReference type="GO" id="GO:0106245">
    <property type="term" value="F:L-serine-phosphatidylethanolamine phosphatidyltransferase activity"/>
    <property type="evidence" value="ECO:0007669"/>
    <property type="project" value="InterPro"/>
</dbReference>
<feature type="transmembrane region" description="Helical" evidence="12">
    <location>
        <begin position="490"/>
        <end position="507"/>
    </location>
</feature>
<evidence type="ECO:0000256" key="9">
    <source>
        <dbReference type="ARBA" id="ARBA00023136"/>
    </source>
</evidence>
<sequence>MKNIWFETILAEVEYDEDVWRDDASLTVGDADGELTYAMARDLCEKLLRRDPRMQTTAAIIRNSRRRLAAASMARQRRDGACRERQAHANGNEQAPPPAPMLPPEQANWNSTKRYPPAYVDTYDPATEIFYSSKTLSMLSVVVGALVHVSGALSGGTGEREASRPEVGIGAGLFVFLSFHVMYGPTAPLTRPHPLVWRFVHGVCLVYLLSLVYILFVNASDARLLLKHLPFSSDLGVPLEERSYGEDCRVFTPEHPTNKMAVVWATINDEFVVAHVLGWFGKAMVLRSYTLCILLSVGFEVMEVTFRHMLPNFNECWWDSWVLDVLICNFVGIYAGMAVVNRLNNDRRNALNSAAASAGAAAAAAAAAADAARGFPRGTSSDAAAAAYSAAVANASTAALNAMPMRSTSRSPPATARRVGGEDVGIVRSILLQFTPGTWDVYDWGVHTNPRRFSQCLVLCAMVLCFDVSAFFLKYALWVPPSHVLNTFRLVLWFLMGLPAVNEYYVFMQRSAAKKHGFFLEKLGAYAWTLVATMLIEVLVSIKFGRGLYPNPCPRHIVVGWAAAGVVIATVLALWSRSHAYV</sequence>
<feature type="transmembrane region" description="Helical" evidence="12">
    <location>
        <begin position="523"/>
        <end position="544"/>
    </location>
</feature>
<keyword evidence="15" id="KW-1185">Reference proteome</keyword>
<dbReference type="OrthoDB" id="10265393at2759"/>
<dbReference type="AlphaFoldDB" id="A0A830HZQ7"/>
<name>A0A830HZQ7_9CHLO</name>
<keyword evidence="9 12" id="KW-0472">Membrane</keyword>
<evidence type="ECO:0000256" key="8">
    <source>
        <dbReference type="ARBA" id="ARBA00023098"/>
    </source>
</evidence>
<evidence type="ECO:0000313" key="14">
    <source>
        <dbReference type="EMBL" id="GHP10921.1"/>
    </source>
</evidence>
<evidence type="ECO:0000256" key="4">
    <source>
        <dbReference type="ARBA" id="ARBA00022679"/>
    </source>
</evidence>
<keyword evidence="6 12" id="KW-0256">Endoplasmic reticulum</keyword>
<organism evidence="14 15">
    <name type="scientific">Pycnococcus provasolii</name>
    <dbReference type="NCBI Taxonomy" id="41880"/>
    <lineage>
        <taxon>Eukaryota</taxon>
        <taxon>Viridiplantae</taxon>
        <taxon>Chlorophyta</taxon>
        <taxon>Pseudoscourfieldiophyceae</taxon>
        <taxon>Pseudoscourfieldiales</taxon>
        <taxon>Pycnococcaceae</taxon>
        <taxon>Pycnococcus</taxon>
    </lineage>
</organism>
<keyword evidence="10 12" id="KW-0594">Phospholipid biosynthesis</keyword>
<dbReference type="GO" id="GO:0003882">
    <property type="term" value="F:CDP-diacylglycerol-serine O-phosphatidyltransferase activity"/>
    <property type="evidence" value="ECO:0007669"/>
    <property type="project" value="UniProtKB-UniRule"/>
</dbReference>
<dbReference type="GO" id="GO:0005789">
    <property type="term" value="C:endoplasmic reticulum membrane"/>
    <property type="evidence" value="ECO:0007669"/>
    <property type="project" value="UniProtKB-SubCell"/>
</dbReference>
<accession>A0A830HZQ7</accession>
<keyword evidence="11 12" id="KW-1208">Phospholipid metabolism</keyword>
<feature type="transmembrane region" description="Helical" evidence="12">
    <location>
        <begin position="321"/>
        <end position="340"/>
    </location>
</feature>
<comment type="pathway">
    <text evidence="12">Phospholipid metabolism; phosphatidylethanolamine biosynthesis; phosphatidylethanolamine from CDP-diacylglycerol: step 1/2.</text>
</comment>
<feature type="compositionally biased region" description="Basic and acidic residues" evidence="13">
    <location>
        <begin position="76"/>
        <end position="87"/>
    </location>
</feature>
<comment type="similarity">
    <text evidence="12">Belongs to the CDP-alcohol phosphatidyltransferase class-I family.</text>
</comment>
<evidence type="ECO:0000256" key="13">
    <source>
        <dbReference type="SAM" id="MobiDB-lite"/>
    </source>
</evidence>
<comment type="function">
    <text evidence="12">Catalyzes a base-exchange reaction in which the polar head group of phosphatidylethanolamine (PE) is replaced by L-serine.</text>
</comment>
<comment type="catalytic activity">
    <reaction evidence="12">
        <text>a CDP-1,2-diacyl-sn-glycerol + L-serine = a 1,2-diacyl-sn-glycero-3-phospho-L-serine + CMP + H(+)</text>
        <dbReference type="Rhea" id="RHEA:16913"/>
        <dbReference type="ChEBI" id="CHEBI:15378"/>
        <dbReference type="ChEBI" id="CHEBI:33384"/>
        <dbReference type="ChEBI" id="CHEBI:57262"/>
        <dbReference type="ChEBI" id="CHEBI:58332"/>
        <dbReference type="ChEBI" id="CHEBI:60377"/>
        <dbReference type="EC" id="2.7.8.8"/>
    </reaction>
</comment>
<keyword evidence="7 12" id="KW-1133">Transmembrane helix</keyword>
<feature type="transmembrane region" description="Helical" evidence="12">
    <location>
        <begin position="289"/>
        <end position="309"/>
    </location>
</feature>
<comment type="pathway">
    <text evidence="2">Lipid metabolism.</text>
</comment>
<evidence type="ECO:0000256" key="2">
    <source>
        <dbReference type="ARBA" id="ARBA00005189"/>
    </source>
</evidence>
<comment type="subcellular location">
    <subcellularLocation>
        <location evidence="1 12">Endoplasmic reticulum membrane</location>
        <topology evidence="1 12">Multi-pass membrane protein</topology>
    </subcellularLocation>
</comment>
<feature type="transmembrane region" description="Helical" evidence="12">
    <location>
        <begin position="195"/>
        <end position="217"/>
    </location>
</feature>
<dbReference type="GO" id="GO:0006646">
    <property type="term" value="P:phosphatidylethanolamine biosynthetic process"/>
    <property type="evidence" value="ECO:0007669"/>
    <property type="project" value="UniProtKB-UniPathway"/>
</dbReference>
<keyword evidence="3 12" id="KW-0444">Lipid biosynthesis</keyword>
<dbReference type="UniPathway" id="UPA00558">
    <property type="reaction ID" value="UER00615"/>
</dbReference>
<evidence type="ECO:0000256" key="10">
    <source>
        <dbReference type="ARBA" id="ARBA00023209"/>
    </source>
</evidence>
<feature type="transmembrane region" description="Helical" evidence="12">
    <location>
        <begin position="556"/>
        <end position="575"/>
    </location>
</feature>
<evidence type="ECO:0000256" key="12">
    <source>
        <dbReference type="RuleBase" id="RU368094"/>
    </source>
</evidence>
<keyword evidence="4 12" id="KW-0808">Transferase</keyword>
<dbReference type="Proteomes" id="UP000660262">
    <property type="component" value="Unassembled WGS sequence"/>
</dbReference>
<protein>
    <recommendedName>
        <fullName evidence="12">CDP-diacylglycerol--serine O-phosphatidyltransferase</fullName>
        <ecNumber evidence="12">2.7.8.8</ecNumber>
    </recommendedName>
    <alternativeName>
        <fullName evidence="12">Phosphatidylserine synthase</fullName>
    </alternativeName>
</protein>
<feature type="transmembrane region" description="Helical" evidence="12">
    <location>
        <begin position="456"/>
        <end position="478"/>
    </location>
</feature>
<evidence type="ECO:0000256" key="5">
    <source>
        <dbReference type="ARBA" id="ARBA00022692"/>
    </source>
</evidence>